<dbReference type="EMBL" id="LZTJ01000001">
    <property type="protein sequence ID" value="OBP82948.1"/>
    <property type="molecule type" value="Genomic_DNA"/>
</dbReference>
<accession>A0A1A5IUR8</accession>
<feature type="signal peptide" evidence="1">
    <location>
        <begin position="1"/>
        <end position="26"/>
    </location>
</feature>
<dbReference type="Proteomes" id="UP000093748">
    <property type="component" value="Unassembled WGS sequence"/>
</dbReference>
<dbReference type="RefSeq" id="WP_032932249.1">
    <property type="nucleotide sequence ID" value="NZ_LZTH01000034.1"/>
</dbReference>
<comment type="caution">
    <text evidence="2">The sequence shown here is derived from an EMBL/GenBank/DDBJ whole genome shotgun (WGS) entry which is preliminary data.</text>
</comment>
<evidence type="ECO:0000313" key="2">
    <source>
        <dbReference type="EMBL" id="OBP82948.1"/>
    </source>
</evidence>
<dbReference type="AlphaFoldDB" id="A0A1A5IUR8"/>
<protein>
    <submittedName>
        <fullName evidence="2">Uncharacterized protein</fullName>
    </submittedName>
</protein>
<organism evidence="2 3">
    <name type="scientific">Rhizobium loti</name>
    <name type="common">Mesorhizobium loti</name>
    <dbReference type="NCBI Taxonomy" id="381"/>
    <lineage>
        <taxon>Bacteria</taxon>
        <taxon>Pseudomonadati</taxon>
        <taxon>Pseudomonadota</taxon>
        <taxon>Alphaproteobacteria</taxon>
        <taxon>Hyphomicrobiales</taxon>
        <taxon>Phyllobacteriaceae</taxon>
        <taxon>Mesorhizobium</taxon>
    </lineage>
</organism>
<name>A0A1A5IUR8_RHILI</name>
<feature type="chain" id="PRO_5009827182" evidence="1">
    <location>
        <begin position="27"/>
        <end position="271"/>
    </location>
</feature>
<dbReference type="OrthoDB" id="9812921at2"/>
<dbReference type="GeneID" id="66681259"/>
<reference evidence="3" key="1">
    <citation type="submission" date="2016-06" db="EMBL/GenBank/DDBJ databases">
        <title>NZP2037 Pacbio-Illumina hybrid assembly.</title>
        <authorList>
            <person name="Ramsay J.P."/>
        </authorList>
    </citation>
    <scope>NUCLEOTIDE SEQUENCE [LARGE SCALE GENOMIC DNA]</scope>
    <source>
        <strain evidence="3">R7ANS::ICEMlSym2042</strain>
    </source>
</reference>
<proteinExistence type="predicted"/>
<sequence>MRYVLQALSSAALAAGFSAFGPQAHADEVPPLQYIPVLDFYTDSLVTARSIAAACAPSSSPARDDKAWGEAAAILVASLWADGFPADFVKGIKARLDRPLIPAKIDCNSGSKLDELAGSENEGWVQLIKGMLKGTGLRAIEAPVSDAQWKEIKATIEGDLPAQTRLFDCVGAVGFGLLPTLIHDWNGMLIEVGQKLVAVGLPRDEVSAELNAADANHLWHKPDAATLASLRRSCKEDKSWYERLATMSYAGISVEVDKRLPALSTPETGDQ</sequence>
<gene>
    <name evidence="2" type="ORF">BAE39_05350</name>
</gene>
<evidence type="ECO:0000256" key="1">
    <source>
        <dbReference type="SAM" id="SignalP"/>
    </source>
</evidence>
<keyword evidence="1" id="KW-0732">Signal</keyword>
<evidence type="ECO:0000313" key="3">
    <source>
        <dbReference type="Proteomes" id="UP000093748"/>
    </source>
</evidence>